<evidence type="ECO:0000256" key="7">
    <source>
        <dbReference type="HAMAP-Rule" id="MF_00227"/>
    </source>
</evidence>
<evidence type="ECO:0000256" key="4">
    <source>
        <dbReference type="ARBA" id="ARBA00022759"/>
    </source>
</evidence>
<evidence type="ECO:0000256" key="2">
    <source>
        <dbReference type="ARBA" id="ARBA00022694"/>
    </source>
</evidence>
<dbReference type="GO" id="GO:0004526">
    <property type="term" value="F:ribonuclease P activity"/>
    <property type="evidence" value="ECO:0007669"/>
    <property type="project" value="UniProtKB-UniRule"/>
</dbReference>
<comment type="catalytic activity">
    <reaction evidence="7">
        <text>Endonucleolytic cleavage of RNA, removing 5'-extranucleotides from tRNA precursor.</text>
        <dbReference type="EC" id="3.1.26.5"/>
    </reaction>
</comment>
<keyword evidence="2 7" id="KW-0819">tRNA processing</keyword>
<dbReference type="RefSeq" id="WP_015263872.1">
    <property type="nucleotide sequence ID" value="NC_019903.1"/>
</dbReference>
<gene>
    <name evidence="7" type="primary">rnpA</name>
    <name evidence="9" type="ordered locus">Desdi_3535</name>
</gene>
<dbReference type="GO" id="GO:0042781">
    <property type="term" value="F:3'-tRNA processing endoribonuclease activity"/>
    <property type="evidence" value="ECO:0007669"/>
    <property type="project" value="TreeGrafter"/>
</dbReference>
<comment type="subunit">
    <text evidence="7">Consists of a catalytic RNA component (M1 or rnpB) and a protein subunit.</text>
</comment>
<comment type="function">
    <text evidence="1 7">RNaseP catalyzes the removal of the 5'-leader sequence from pre-tRNA to produce the mature 5'-terminus. It can also cleave other RNA substrates such as 4.5S RNA. The protein component plays an auxiliary but essential role in vivo by binding to the 5'-leader sequence and broadening the substrate specificity of the ribozyme.</text>
</comment>
<keyword evidence="6 7" id="KW-0694">RNA-binding</keyword>
<dbReference type="PROSITE" id="PS00648">
    <property type="entry name" value="RIBONUCLEASE_P"/>
    <property type="match status" value="1"/>
</dbReference>
<dbReference type="HAMAP" id="MF_00227">
    <property type="entry name" value="RNase_P"/>
    <property type="match status" value="1"/>
</dbReference>
<dbReference type="STRING" id="871963.Desdi_3535"/>
<dbReference type="HOGENOM" id="CLU_117179_9_5_9"/>
<dbReference type="Pfam" id="PF00825">
    <property type="entry name" value="Ribonuclease_P"/>
    <property type="match status" value="1"/>
</dbReference>
<dbReference type="NCBIfam" id="TIGR00188">
    <property type="entry name" value="rnpA"/>
    <property type="match status" value="1"/>
</dbReference>
<keyword evidence="5 7" id="KW-0378">Hydrolase</keyword>
<dbReference type="EC" id="3.1.26.5" evidence="7 8"/>
<dbReference type="KEGG" id="ddl:Desdi_3535"/>
<dbReference type="eggNOG" id="COG0594">
    <property type="taxonomic scope" value="Bacteria"/>
</dbReference>
<keyword evidence="10" id="KW-1185">Reference proteome</keyword>
<dbReference type="PANTHER" id="PTHR33992">
    <property type="entry name" value="RIBONUCLEASE P PROTEIN COMPONENT"/>
    <property type="match status" value="1"/>
</dbReference>
<dbReference type="OrthoDB" id="9810867at2"/>
<dbReference type="InterPro" id="IPR020568">
    <property type="entry name" value="Ribosomal_Su5_D2-typ_SF"/>
</dbReference>
<name>L0FD93_DESDL</name>
<evidence type="ECO:0000256" key="1">
    <source>
        <dbReference type="ARBA" id="ARBA00002663"/>
    </source>
</evidence>
<accession>L0FD93</accession>
<dbReference type="PANTHER" id="PTHR33992:SF1">
    <property type="entry name" value="RIBONUCLEASE P PROTEIN COMPONENT"/>
    <property type="match status" value="1"/>
</dbReference>
<dbReference type="GO" id="GO:0001682">
    <property type="term" value="P:tRNA 5'-leader removal"/>
    <property type="evidence" value="ECO:0007669"/>
    <property type="project" value="UniProtKB-UniRule"/>
</dbReference>
<keyword evidence="4 7" id="KW-0255">Endonuclease</keyword>
<dbReference type="Gene3D" id="3.30.230.10">
    <property type="match status" value="1"/>
</dbReference>
<dbReference type="InterPro" id="IPR000100">
    <property type="entry name" value="RNase_P"/>
</dbReference>
<comment type="similarity">
    <text evidence="7">Belongs to the RnpA family.</text>
</comment>
<evidence type="ECO:0000256" key="8">
    <source>
        <dbReference type="NCBIfam" id="TIGR00188"/>
    </source>
</evidence>
<evidence type="ECO:0000256" key="6">
    <source>
        <dbReference type="ARBA" id="ARBA00022884"/>
    </source>
</evidence>
<dbReference type="EMBL" id="CP003344">
    <property type="protein sequence ID" value="AGA70918.1"/>
    <property type="molecule type" value="Genomic_DNA"/>
</dbReference>
<dbReference type="GO" id="GO:0000049">
    <property type="term" value="F:tRNA binding"/>
    <property type="evidence" value="ECO:0007669"/>
    <property type="project" value="UniProtKB-UniRule"/>
</dbReference>
<evidence type="ECO:0000313" key="9">
    <source>
        <dbReference type="EMBL" id="AGA70918.1"/>
    </source>
</evidence>
<dbReference type="AlphaFoldDB" id="L0FD93"/>
<dbReference type="GO" id="GO:0030677">
    <property type="term" value="C:ribonuclease P complex"/>
    <property type="evidence" value="ECO:0007669"/>
    <property type="project" value="TreeGrafter"/>
</dbReference>
<reference evidence="10" key="1">
    <citation type="submission" date="2012-02" db="EMBL/GenBank/DDBJ databases">
        <title>Complete sequence of Desulfitobacterium dichloroeliminans LMG P-21439.</title>
        <authorList>
            <person name="Lucas S."/>
            <person name="Han J."/>
            <person name="Lapidus A."/>
            <person name="Cheng J.-F."/>
            <person name="Goodwin L."/>
            <person name="Pitluck S."/>
            <person name="Peters L."/>
            <person name="Ovchinnikova G."/>
            <person name="Teshima H."/>
            <person name="Detter J.C."/>
            <person name="Han C."/>
            <person name="Tapia R."/>
            <person name="Land M."/>
            <person name="Hauser L."/>
            <person name="Kyrpides N."/>
            <person name="Ivanova N."/>
            <person name="Pagani I."/>
            <person name="Kruse T."/>
            <person name="de Vos W.M."/>
            <person name="Boon N."/>
            <person name="Smidt H."/>
            <person name="Woyke T."/>
        </authorList>
    </citation>
    <scope>NUCLEOTIDE SEQUENCE [LARGE SCALE GENOMIC DNA]</scope>
    <source>
        <strain evidence="10">LMG P-21439 / DCA1</strain>
    </source>
</reference>
<protein>
    <recommendedName>
        <fullName evidence="7 8">Ribonuclease P protein component</fullName>
        <shortName evidence="7">RNase P protein</shortName>
        <shortName evidence="7">RNaseP protein</shortName>
        <ecNumber evidence="7 8">3.1.26.5</ecNumber>
    </recommendedName>
    <alternativeName>
        <fullName evidence="7">Protein C5</fullName>
    </alternativeName>
</protein>
<dbReference type="InterPro" id="IPR020539">
    <property type="entry name" value="RNase_P_CS"/>
</dbReference>
<proteinExistence type="inferred from homology"/>
<sequence length="114" mass="13071">MLQRNLRLRQKSLFKKVFAQRKSFSGKYVVVYVAEGPSRFGFIASKKVGNAVVRNRAKRLMREVIRRHLLEINENTQIICIARSSIKGVSYSEVENSLVKSLYRAKAIKGVDLN</sequence>
<dbReference type="SUPFAM" id="SSF54211">
    <property type="entry name" value="Ribosomal protein S5 domain 2-like"/>
    <property type="match status" value="1"/>
</dbReference>
<dbReference type="InterPro" id="IPR014721">
    <property type="entry name" value="Ribsml_uS5_D2-typ_fold_subgr"/>
</dbReference>
<dbReference type="Proteomes" id="UP000010797">
    <property type="component" value="Chromosome"/>
</dbReference>
<evidence type="ECO:0000313" key="10">
    <source>
        <dbReference type="Proteomes" id="UP000010797"/>
    </source>
</evidence>
<evidence type="ECO:0000256" key="5">
    <source>
        <dbReference type="ARBA" id="ARBA00022801"/>
    </source>
</evidence>
<organism evidence="9 10">
    <name type="scientific">Desulfitobacterium dichloroeliminans (strain LMG P-21439 / DCA1)</name>
    <dbReference type="NCBI Taxonomy" id="871963"/>
    <lineage>
        <taxon>Bacteria</taxon>
        <taxon>Bacillati</taxon>
        <taxon>Bacillota</taxon>
        <taxon>Clostridia</taxon>
        <taxon>Eubacteriales</taxon>
        <taxon>Desulfitobacteriaceae</taxon>
        <taxon>Desulfitobacterium</taxon>
    </lineage>
</organism>
<evidence type="ECO:0000256" key="3">
    <source>
        <dbReference type="ARBA" id="ARBA00022722"/>
    </source>
</evidence>
<keyword evidence="3 7" id="KW-0540">Nuclease</keyword>